<keyword evidence="3" id="KW-1185">Reference proteome</keyword>
<evidence type="ECO:0000313" key="2">
    <source>
        <dbReference type="EMBL" id="MFC0476397.1"/>
    </source>
</evidence>
<dbReference type="Proteomes" id="UP001589738">
    <property type="component" value="Unassembled WGS sequence"/>
</dbReference>
<dbReference type="InterPro" id="IPR025572">
    <property type="entry name" value="YgaB"/>
</dbReference>
<reference evidence="2 3" key="1">
    <citation type="submission" date="2024-09" db="EMBL/GenBank/DDBJ databases">
        <authorList>
            <person name="Sun Q."/>
            <person name="Mori K."/>
        </authorList>
    </citation>
    <scope>NUCLEOTIDE SEQUENCE [LARGE SCALE GENOMIC DNA]</scope>
    <source>
        <strain evidence="2 3">CGMCC 1.9126</strain>
    </source>
</reference>
<proteinExistence type="predicted"/>
<dbReference type="Pfam" id="PF14182">
    <property type="entry name" value="YgaB"/>
    <property type="match status" value="1"/>
</dbReference>
<accession>A0ABV6KSS3</accession>
<evidence type="ECO:0000256" key="1">
    <source>
        <dbReference type="SAM" id="Coils"/>
    </source>
</evidence>
<name>A0ABV6KSS3_9BACI</name>
<sequence>MSDFSRLVGEQMATMEKLLYIQTELERCQEIEEELRLLQKHAKMESIQDEIQQMKQDLRDIHQIFERQTEELIRSYQEAETALKR</sequence>
<keyword evidence="1" id="KW-0175">Coiled coil</keyword>
<feature type="coiled-coil region" evidence="1">
    <location>
        <begin position="21"/>
        <end position="71"/>
    </location>
</feature>
<protein>
    <submittedName>
        <fullName evidence="2">YgaB family protein</fullName>
    </submittedName>
</protein>
<gene>
    <name evidence="2" type="ORF">ACFFHF_14375</name>
</gene>
<organism evidence="2 3">
    <name type="scientific">Robertmurraya beringensis</name>
    <dbReference type="NCBI Taxonomy" id="641660"/>
    <lineage>
        <taxon>Bacteria</taxon>
        <taxon>Bacillati</taxon>
        <taxon>Bacillota</taxon>
        <taxon>Bacilli</taxon>
        <taxon>Bacillales</taxon>
        <taxon>Bacillaceae</taxon>
        <taxon>Robertmurraya</taxon>
    </lineage>
</organism>
<dbReference type="RefSeq" id="WP_340902684.1">
    <property type="nucleotide sequence ID" value="NZ_JBHLUU010000102.1"/>
</dbReference>
<dbReference type="EMBL" id="JBHLUU010000102">
    <property type="protein sequence ID" value="MFC0476397.1"/>
    <property type="molecule type" value="Genomic_DNA"/>
</dbReference>
<evidence type="ECO:0000313" key="3">
    <source>
        <dbReference type="Proteomes" id="UP001589738"/>
    </source>
</evidence>
<comment type="caution">
    <text evidence="2">The sequence shown here is derived from an EMBL/GenBank/DDBJ whole genome shotgun (WGS) entry which is preliminary data.</text>
</comment>